<accession>X0TIM8</accession>
<sequence>MDAKGKTLKDLEGWSPVVSMRGLWPWREGYTIFESPDRKLSAQVDMTDEEVTMIYNREEKKIEYIHPVTELGMKRVGITREQLETGMAKMNEGAGG</sequence>
<dbReference type="AlphaFoldDB" id="X0TIM8"/>
<gene>
    <name evidence="1" type="ORF">S01H1_20543</name>
</gene>
<organism evidence="1">
    <name type="scientific">marine sediment metagenome</name>
    <dbReference type="NCBI Taxonomy" id="412755"/>
    <lineage>
        <taxon>unclassified sequences</taxon>
        <taxon>metagenomes</taxon>
        <taxon>ecological metagenomes</taxon>
    </lineage>
</organism>
<reference evidence="1" key="1">
    <citation type="journal article" date="2014" name="Front. Microbiol.">
        <title>High frequency of phylogenetically diverse reductive dehalogenase-homologous genes in deep subseafloor sedimentary metagenomes.</title>
        <authorList>
            <person name="Kawai M."/>
            <person name="Futagami T."/>
            <person name="Toyoda A."/>
            <person name="Takaki Y."/>
            <person name="Nishi S."/>
            <person name="Hori S."/>
            <person name="Arai W."/>
            <person name="Tsubouchi T."/>
            <person name="Morono Y."/>
            <person name="Uchiyama I."/>
            <person name="Ito T."/>
            <person name="Fujiyama A."/>
            <person name="Inagaki F."/>
            <person name="Takami H."/>
        </authorList>
    </citation>
    <scope>NUCLEOTIDE SEQUENCE</scope>
    <source>
        <strain evidence="1">Expedition CK06-06</strain>
    </source>
</reference>
<comment type="caution">
    <text evidence="1">The sequence shown here is derived from an EMBL/GenBank/DDBJ whole genome shotgun (WGS) entry which is preliminary data.</text>
</comment>
<protein>
    <submittedName>
        <fullName evidence="1">Uncharacterized protein</fullName>
    </submittedName>
</protein>
<evidence type="ECO:0000313" key="1">
    <source>
        <dbReference type="EMBL" id="GAF87997.1"/>
    </source>
</evidence>
<dbReference type="EMBL" id="BARS01011258">
    <property type="protein sequence ID" value="GAF87997.1"/>
    <property type="molecule type" value="Genomic_DNA"/>
</dbReference>
<name>X0TIM8_9ZZZZ</name>
<proteinExistence type="predicted"/>